<dbReference type="Pfam" id="PF00400">
    <property type="entry name" value="WD40"/>
    <property type="match status" value="6"/>
</dbReference>
<dbReference type="InterPro" id="IPR014906">
    <property type="entry name" value="PRP4-like"/>
</dbReference>
<keyword evidence="1 3" id="KW-0853">WD repeat</keyword>
<dbReference type="Pfam" id="PF19270">
    <property type="entry name" value="FBO_C"/>
    <property type="match status" value="1"/>
</dbReference>
<evidence type="ECO:0000256" key="4">
    <source>
        <dbReference type="PROSITE-ProRule" id="PRU00339"/>
    </source>
</evidence>
<dbReference type="InterPro" id="IPR036322">
    <property type="entry name" value="WD40_repeat_dom_sf"/>
</dbReference>
<dbReference type="CDD" id="cd00200">
    <property type="entry name" value="WD40"/>
    <property type="match status" value="1"/>
</dbReference>
<keyword evidence="5" id="KW-1133">Transmembrane helix</keyword>
<feature type="repeat" description="WD" evidence="3">
    <location>
        <begin position="651"/>
        <end position="700"/>
    </location>
</feature>
<dbReference type="SMART" id="SM00563">
    <property type="entry name" value="PlsC"/>
    <property type="match status" value="1"/>
</dbReference>
<keyword evidence="4" id="KW-0802">TPR repeat</keyword>
<dbReference type="AlphaFoldDB" id="A0A5S6Q2F0"/>
<dbReference type="Proteomes" id="UP000046395">
    <property type="component" value="Unassembled WGS sequence"/>
</dbReference>
<reference evidence="8" key="1">
    <citation type="submission" date="2019-12" db="UniProtKB">
        <authorList>
            <consortium name="WormBaseParasite"/>
        </authorList>
    </citation>
    <scope>IDENTIFICATION</scope>
</reference>
<dbReference type="FunFam" id="2.130.10.10:FF:001211">
    <property type="entry name" value="CBN-PRP-4 protein"/>
    <property type="match status" value="1"/>
</dbReference>
<feature type="repeat" description="WD" evidence="3">
    <location>
        <begin position="744"/>
        <end position="785"/>
    </location>
</feature>
<dbReference type="CDD" id="cd22089">
    <property type="entry name" value="F-box_FBXO9"/>
    <property type="match status" value="1"/>
</dbReference>
<feature type="transmembrane region" description="Helical" evidence="5">
    <location>
        <begin position="921"/>
        <end position="941"/>
    </location>
</feature>
<organism evidence="7 8">
    <name type="scientific">Trichuris muris</name>
    <name type="common">Mouse whipworm</name>
    <dbReference type="NCBI Taxonomy" id="70415"/>
    <lineage>
        <taxon>Eukaryota</taxon>
        <taxon>Metazoa</taxon>
        <taxon>Ecdysozoa</taxon>
        <taxon>Nematoda</taxon>
        <taxon>Enoplea</taxon>
        <taxon>Dorylaimia</taxon>
        <taxon>Trichinellida</taxon>
        <taxon>Trichuridae</taxon>
        <taxon>Trichuris</taxon>
    </lineage>
</organism>
<evidence type="ECO:0000256" key="2">
    <source>
        <dbReference type="ARBA" id="ARBA00022737"/>
    </source>
</evidence>
<dbReference type="GO" id="GO:0000398">
    <property type="term" value="P:mRNA splicing, via spliceosome"/>
    <property type="evidence" value="ECO:0007669"/>
    <property type="project" value="TreeGrafter"/>
</dbReference>
<dbReference type="PANTHER" id="PTHR19846:SF0">
    <property type="entry name" value="PRE-MRNA PROCESSING FACTOR 4"/>
    <property type="match status" value="1"/>
</dbReference>
<dbReference type="WBParaSite" id="TMUE_0000001416.1">
    <property type="protein sequence ID" value="TMUE_0000001416.1"/>
    <property type="gene ID" value="WBGene00297312"/>
</dbReference>
<dbReference type="InterPro" id="IPR002123">
    <property type="entry name" value="Plipid/glycerol_acylTrfase"/>
</dbReference>
<keyword evidence="2" id="KW-0677">Repeat</keyword>
<dbReference type="InterPro" id="IPR020472">
    <property type="entry name" value="WD40_PAC1"/>
</dbReference>
<dbReference type="InterPro" id="IPR036047">
    <property type="entry name" value="F-box-like_dom_sf"/>
</dbReference>
<dbReference type="PROSITE" id="PS50181">
    <property type="entry name" value="FBOX"/>
    <property type="match status" value="1"/>
</dbReference>
<proteinExistence type="predicted"/>
<protein>
    <submittedName>
        <fullName evidence="8">F-box domain-containing protein</fullName>
    </submittedName>
</protein>
<dbReference type="PROSITE" id="PS00678">
    <property type="entry name" value="WD_REPEATS_1"/>
    <property type="match status" value="2"/>
</dbReference>
<name>A0A5S6Q2F0_TRIMR</name>
<dbReference type="InterPro" id="IPR036285">
    <property type="entry name" value="PRP4-like_sf"/>
</dbReference>
<dbReference type="GO" id="GO:0017070">
    <property type="term" value="F:U6 snRNA binding"/>
    <property type="evidence" value="ECO:0007669"/>
    <property type="project" value="TreeGrafter"/>
</dbReference>
<dbReference type="InterPro" id="IPR019775">
    <property type="entry name" value="WD40_repeat_CS"/>
</dbReference>
<dbReference type="Pfam" id="PF08799">
    <property type="entry name" value="PRP4"/>
    <property type="match status" value="1"/>
</dbReference>
<feature type="transmembrane region" description="Helical" evidence="5">
    <location>
        <begin position="953"/>
        <end position="973"/>
    </location>
</feature>
<dbReference type="Pfam" id="PF01553">
    <property type="entry name" value="Acyltransferase"/>
    <property type="match status" value="1"/>
</dbReference>
<dbReference type="GO" id="GO:0030621">
    <property type="term" value="F:U4 snRNA binding"/>
    <property type="evidence" value="ECO:0007669"/>
    <property type="project" value="TreeGrafter"/>
</dbReference>
<evidence type="ECO:0000313" key="8">
    <source>
        <dbReference type="WBParaSite" id="TMUE_0000001416.1"/>
    </source>
</evidence>
<dbReference type="InterPro" id="IPR019734">
    <property type="entry name" value="TPR_rpt"/>
</dbReference>
<evidence type="ECO:0000313" key="7">
    <source>
        <dbReference type="Proteomes" id="UP000046395"/>
    </source>
</evidence>
<dbReference type="SMART" id="SM00320">
    <property type="entry name" value="WD40"/>
    <property type="match status" value="7"/>
</dbReference>
<dbReference type="CDD" id="cd07989">
    <property type="entry name" value="LPLAT_AGPAT-like"/>
    <property type="match status" value="1"/>
</dbReference>
<dbReference type="PROSITE" id="PS50082">
    <property type="entry name" value="WD_REPEATS_2"/>
    <property type="match status" value="4"/>
</dbReference>
<evidence type="ECO:0000259" key="6">
    <source>
        <dbReference type="PROSITE" id="PS50181"/>
    </source>
</evidence>
<dbReference type="InterPro" id="IPR015943">
    <property type="entry name" value="WD40/YVTN_repeat-like_dom_sf"/>
</dbReference>
<dbReference type="SUPFAM" id="SSF158230">
    <property type="entry name" value="PRP4-like"/>
    <property type="match status" value="1"/>
</dbReference>
<evidence type="ECO:0000256" key="1">
    <source>
        <dbReference type="ARBA" id="ARBA00022574"/>
    </source>
</evidence>
<dbReference type="Gene3D" id="1.20.1280.50">
    <property type="match status" value="1"/>
</dbReference>
<feature type="domain" description="F-box" evidence="6">
    <location>
        <begin position="179"/>
        <end position="230"/>
    </location>
</feature>
<keyword evidence="5" id="KW-0472">Membrane</keyword>
<dbReference type="PANTHER" id="PTHR19846">
    <property type="entry name" value="WD40 REPEAT PROTEIN"/>
    <property type="match status" value="1"/>
</dbReference>
<feature type="repeat" description="WD" evidence="3">
    <location>
        <begin position="786"/>
        <end position="827"/>
    </location>
</feature>
<dbReference type="PROSITE" id="PS50294">
    <property type="entry name" value="WD_REPEATS_REGION"/>
    <property type="match status" value="3"/>
</dbReference>
<dbReference type="InterPro" id="IPR001680">
    <property type="entry name" value="WD40_rpt"/>
</dbReference>
<dbReference type="STRING" id="70415.A0A5S6Q2F0"/>
<dbReference type="SUPFAM" id="SSF69593">
    <property type="entry name" value="Glycerol-3-phosphate (1)-acyltransferase"/>
    <property type="match status" value="1"/>
</dbReference>
<keyword evidence="5" id="KW-0812">Transmembrane</keyword>
<dbReference type="Gene3D" id="2.130.10.10">
    <property type="entry name" value="YVTN repeat-like/Quinoprotein amine dehydrogenase"/>
    <property type="match status" value="2"/>
</dbReference>
<dbReference type="PROSITE" id="PS50005">
    <property type="entry name" value="TPR"/>
    <property type="match status" value="1"/>
</dbReference>
<dbReference type="SUPFAM" id="SSF50978">
    <property type="entry name" value="WD40 repeat-like"/>
    <property type="match status" value="1"/>
</dbReference>
<evidence type="ECO:0000256" key="3">
    <source>
        <dbReference type="PROSITE-ProRule" id="PRU00221"/>
    </source>
</evidence>
<sequence>MAHISSEPIAEKGMVSNVCSSLRNGQSSQKAVTENSELATFRRAWRAEFTHRNFESSGRQRDPYLEKASCENGAESGSAIRLFEAGIAHEREGRMQQAVRCYKQAMHIYPDVEKMVFLNSRITTGLSLKAIEESGLIASNKSSDEGTCVSTEELVKNIEEQLEHEGKRGYCEAEETQEGTHMSILPPELILQVFRWVVSSDLDVQQLEQLSLVCRGFYILTRRHELWRSMCNRVWGEQLGSWTPFSSWRDMFINRCRPSFSGLYVSKISYPRMGENSFNTPLYRPWHKVVYFRCLRFFADGTATMMTSADSPQVIVQCLNTKKPKCPVAMVGEYVMEGTDVVNVSFMRSLMEKGVRERNHLQNVVTHRQFSLKLRVMSADNLKHSVLTVIRYEAKDLYSCGRTDGLEFSVNDRPKITRRELRDMDPAAATAARITELSTSKGTSSGANVFVSNEHFDMEKVKDPNRDAILAEFERRKRARHMTLPTDDYEVKALLRQLGHPICLFGEDKPDRRERLRKLLSMMEEEEAHRILRREEPRTEVREEETTWYHEGTEGLKRARLFMVMYSLPKAKERLEIARESRSMPSKEKAIRLQETHRWITSVSNYCSQVGDTRPLAYCDFSPDSSMIATAGWSGTCKVWTVPNCELVRDLRGHTSNASCVRFHPDAALMESDSAIQVASSDNDGMVKLWNLRKEKPLVSIETCEPYRVARMAFHPSGRFLGYTCFDTSWRLYDIEQQEEVLHQEGHSKAVYDISFQCDGSVVLTGGLDCYGRVWDLRTGRCIMFLEGHQKPILTVEFTPSGFQMVSGSADNSCKMWDLRMRRCVYTLPAHQSLVSKICFDTKNGDFMVTGSYDNTLKIWTNPGWQPLKTLPGHESKVMCVAISPNNCWLASTSFDRTKCRLLCTDEPFCKEILLARNLNVMGFALVAFIGIMALLAWTLWPKWGSLRYVIKMTLYYMILSIAGAFVLPYTLVRPFDWTNIRLIQKAVAQMNQLYGIEVHVRNRHFLTTSDPLVVVCNHQSSLDIVPMMEVWPERCAPLAKKEIRYLGWFGIAAWLCGCIFIDRFNKTSSRAVLARTIDHVRRNKLKVWVFPEGTRNHELGLLPFKKGAFPHCNRSAGNAVVFSSYQSFYSKKEQRFDYGGVVVVEVLPPVETKGLKHEDVPDLADAVRERMLDVLKRVTVEAEQIFAKKDSLNV</sequence>
<dbReference type="Pfam" id="PF12937">
    <property type="entry name" value="F-box-like"/>
    <property type="match status" value="1"/>
</dbReference>
<dbReference type="GO" id="GO:0046540">
    <property type="term" value="C:U4/U6 x U5 tri-snRNP complex"/>
    <property type="evidence" value="ECO:0007669"/>
    <property type="project" value="TreeGrafter"/>
</dbReference>
<keyword evidence="7" id="KW-1185">Reference proteome</keyword>
<dbReference type="GO" id="GO:0016746">
    <property type="term" value="F:acyltransferase activity"/>
    <property type="evidence" value="ECO:0007669"/>
    <property type="project" value="InterPro"/>
</dbReference>
<dbReference type="InterPro" id="IPR001810">
    <property type="entry name" value="F-box_dom"/>
</dbReference>
<feature type="repeat" description="WD" evidence="3">
    <location>
        <begin position="828"/>
        <end position="860"/>
    </location>
</feature>
<dbReference type="SUPFAM" id="SSF81383">
    <property type="entry name" value="F-box domain"/>
    <property type="match status" value="1"/>
</dbReference>
<dbReference type="SMART" id="SM00500">
    <property type="entry name" value="SFM"/>
    <property type="match status" value="1"/>
</dbReference>
<evidence type="ECO:0000256" key="5">
    <source>
        <dbReference type="SAM" id="Phobius"/>
    </source>
</evidence>
<feature type="repeat" description="TPR" evidence="4">
    <location>
        <begin position="79"/>
        <end position="112"/>
    </location>
</feature>
<dbReference type="PRINTS" id="PR00320">
    <property type="entry name" value="GPROTEINBRPT"/>
</dbReference>
<dbReference type="InterPro" id="IPR045464">
    <property type="entry name" value="Hrt3/FBXO9_C"/>
</dbReference>
<accession>A0A5S6Q2F0</accession>
<dbReference type="Gene3D" id="4.10.280.110">
    <property type="entry name" value="Pre-mRNA processing factor 4 domain"/>
    <property type="match status" value="1"/>
</dbReference>